<dbReference type="EMBL" id="BK032577">
    <property type="protein sequence ID" value="DAF49065.1"/>
    <property type="molecule type" value="Genomic_DNA"/>
</dbReference>
<sequence length="88" mass="10597">MKITRTIYGQEITIELTKEELREAYREAEQNYFREDILQWAEDHGKTVDDDLIEKILGELDKNYDSNSSLWANISSNYNWFVYLRNNK</sequence>
<evidence type="ECO:0000313" key="1">
    <source>
        <dbReference type="EMBL" id="DAF49065.1"/>
    </source>
</evidence>
<protein>
    <submittedName>
        <fullName evidence="1">SurA N-terminal domain</fullName>
    </submittedName>
</protein>
<name>A0A8S5SDM6_9CAUD</name>
<organism evidence="1">
    <name type="scientific">Siphoviridae sp. ctnpt50</name>
    <dbReference type="NCBI Taxonomy" id="2827941"/>
    <lineage>
        <taxon>Viruses</taxon>
        <taxon>Duplodnaviria</taxon>
        <taxon>Heunggongvirae</taxon>
        <taxon>Uroviricota</taxon>
        <taxon>Caudoviricetes</taxon>
    </lineage>
</organism>
<proteinExistence type="predicted"/>
<accession>A0A8S5SDM6</accession>
<reference evidence="1" key="1">
    <citation type="journal article" date="2021" name="Proc. Natl. Acad. Sci. U.S.A.">
        <title>A Catalog of Tens of Thousands of Viruses from Human Metagenomes Reveals Hidden Associations with Chronic Diseases.</title>
        <authorList>
            <person name="Tisza M.J."/>
            <person name="Buck C.B."/>
        </authorList>
    </citation>
    <scope>NUCLEOTIDE SEQUENCE</scope>
    <source>
        <strain evidence="1">Ctnpt50</strain>
    </source>
</reference>